<keyword evidence="3" id="KW-1003">Cell membrane</keyword>
<feature type="transmembrane region" description="Helical" evidence="7">
    <location>
        <begin position="218"/>
        <end position="239"/>
    </location>
</feature>
<dbReference type="InterPro" id="IPR004740">
    <property type="entry name" value="Nuc_H_symport"/>
</dbReference>
<dbReference type="PANTHER" id="PTHR23522:SF4">
    <property type="entry name" value="NUCLEOSIDE PERMEASE NUPG-RELATED"/>
    <property type="match status" value="1"/>
</dbReference>
<feature type="transmembrane region" description="Helical" evidence="7">
    <location>
        <begin position="42"/>
        <end position="62"/>
    </location>
</feature>
<comment type="subcellular location">
    <subcellularLocation>
        <location evidence="1">Cell membrane</location>
        <topology evidence="1">Multi-pass membrane protein</topology>
    </subcellularLocation>
</comment>
<dbReference type="SUPFAM" id="SSF103473">
    <property type="entry name" value="MFS general substrate transporter"/>
    <property type="match status" value="1"/>
</dbReference>
<accession>A0A5R8K7Q3</accession>
<comment type="caution">
    <text evidence="8">The sequence shown here is derived from an EMBL/GenBank/DDBJ whole genome shotgun (WGS) entry which is preliminary data.</text>
</comment>
<dbReference type="PANTHER" id="PTHR23522">
    <property type="entry name" value="BLL5896 PROTEIN"/>
    <property type="match status" value="1"/>
</dbReference>
<keyword evidence="9" id="KW-1185">Reference proteome</keyword>
<sequence>MSAGSNKGHASLCVLFFFQAHALGMWGVNLSNVLKVYGYEGLIPYVFACNSIAALLSPLAVGALADERVVPERVLRWLGVGAAVFLALFFFGVQQRWHWGVVLGLAQVHALWSVPTFGLTTSLVLSRLSAPQLQFGNIRLWATLGWMAAGLMVSVVLQADRSVVSGYAAAVAWLVTVGFTYMIPPSVAWVVDLNQRRSVREILGLDALHLLKHADHKVVFLSAGLFNMCLAAFYPFTVLHLDDLGVKGTTGVMSIGQITEIISMVGLASILGRFRLKWVFLAGMGFGVLRYGLFVLDTKAAVITGIFLHGFCFTLFFITAQIYLEQRIPLNMRARAQALLTLVINGFGNLAGALGCGWWRQWCQTEGKTDWPAFWTGMMVLTLGVSVFFAVAYKGVDRADELKRDGVPGPG</sequence>
<evidence type="ECO:0000256" key="3">
    <source>
        <dbReference type="ARBA" id="ARBA00022475"/>
    </source>
</evidence>
<feature type="transmembrane region" description="Helical" evidence="7">
    <location>
        <begin position="336"/>
        <end position="360"/>
    </location>
</feature>
<proteinExistence type="predicted"/>
<evidence type="ECO:0000313" key="8">
    <source>
        <dbReference type="EMBL" id="TLD68371.1"/>
    </source>
</evidence>
<feature type="transmembrane region" description="Helical" evidence="7">
    <location>
        <begin position="302"/>
        <end position="324"/>
    </location>
</feature>
<keyword evidence="5 7" id="KW-1133">Transmembrane helix</keyword>
<feature type="transmembrane region" description="Helical" evidence="7">
    <location>
        <begin position="278"/>
        <end position="296"/>
    </location>
</feature>
<name>A0A5R8K7Q3_9BACT</name>
<evidence type="ECO:0000256" key="1">
    <source>
        <dbReference type="ARBA" id="ARBA00004651"/>
    </source>
</evidence>
<feature type="transmembrane region" description="Helical" evidence="7">
    <location>
        <begin position="138"/>
        <end position="159"/>
    </location>
</feature>
<dbReference type="GO" id="GO:0015213">
    <property type="term" value="F:uridine transmembrane transporter activity"/>
    <property type="evidence" value="ECO:0007669"/>
    <property type="project" value="TreeGrafter"/>
</dbReference>
<gene>
    <name evidence="8" type="ORF">FEM03_22980</name>
</gene>
<dbReference type="Pfam" id="PF03825">
    <property type="entry name" value="Nuc_H_symport"/>
    <property type="match status" value="1"/>
</dbReference>
<feature type="transmembrane region" description="Helical" evidence="7">
    <location>
        <begin position="74"/>
        <end position="93"/>
    </location>
</feature>
<organism evidence="8 9">
    <name type="scientific">Phragmitibacter flavus</name>
    <dbReference type="NCBI Taxonomy" id="2576071"/>
    <lineage>
        <taxon>Bacteria</taxon>
        <taxon>Pseudomonadati</taxon>
        <taxon>Verrucomicrobiota</taxon>
        <taxon>Verrucomicrobiia</taxon>
        <taxon>Verrucomicrobiales</taxon>
        <taxon>Verrucomicrobiaceae</taxon>
        <taxon>Phragmitibacter</taxon>
    </lineage>
</organism>
<keyword evidence="2" id="KW-0813">Transport</keyword>
<dbReference type="OrthoDB" id="184468at2"/>
<dbReference type="Proteomes" id="UP000306196">
    <property type="component" value="Unassembled WGS sequence"/>
</dbReference>
<reference evidence="8 9" key="1">
    <citation type="submission" date="2019-05" db="EMBL/GenBank/DDBJ databases">
        <title>Verrucobacter flavum gen. nov., sp. nov. a new member of the family Verrucomicrobiaceae.</title>
        <authorList>
            <person name="Szuroczki S."/>
            <person name="Abbaszade G."/>
            <person name="Szabo A."/>
            <person name="Felfoldi T."/>
            <person name="Schumann P."/>
            <person name="Boka K."/>
            <person name="Keki Z."/>
            <person name="Toumi M."/>
            <person name="Toth E."/>
        </authorList>
    </citation>
    <scope>NUCLEOTIDE SEQUENCE [LARGE SCALE GENOMIC DNA]</scope>
    <source>
        <strain evidence="8 9">MG-N-17</strain>
    </source>
</reference>
<dbReference type="InterPro" id="IPR036259">
    <property type="entry name" value="MFS_trans_sf"/>
</dbReference>
<dbReference type="RefSeq" id="WP_138088664.1">
    <property type="nucleotide sequence ID" value="NZ_VAUV01000026.1"/>
</dbReference>
<protein>
    <recommendedName>
        <fullName evidence="10">MFS transporter</fullName>
    </recommendedName>
</protein>
<keyword evidence="4 7" id="KW-0812">Transmembrane</keyword>
<feature type="transmembrane region" description="Helical" evidence="7">
    <location>
        <begin position="99"/>
        <end position="126"/>
    </location>
</feature>
<dbReference type="EMBL" id="VAUV01000026">
    <property type="protein sequence ID" value="TLD68371.1"/>
    <property type="molecule type" value="Genomic_DNA"/>
</dbReference>
<dbReference type="GO" id="GO:0005886">
    <property type="term" value="C:plasma membrane"/>
    <property type="evidence" value="ECO:0007669"/>
    <property type="project" value="UniProtKB-SubCell"/>
</dbReference>
<dbReference type="GO" id="GO:0015212">
    <property type="term" value="F:cytidine transmembrane transporter activity"/>
    <property type="evidence" value="ECO:0007669"/>
    <property type="project" value="TreeGrafter"/>
</dbReference>
<dbReference type="AlphaFoldDB" id="A0A5R8K7Q3"/>
<evidence type="ECO:0000313" key="9">
    <source>
        <dbReference type="Proteomes" id="UP000306196"/>
    </source>
</evidence>
<evidence type="ECO:0000256" key="2">
    <source>
        <dbReference type="ARBA" id="ARBA00022448"/>
    </source>
</evidence>
<evidence type="ECO:0000256" key="6">
    <source>
        <dbReference type="ARBA" id="ARBA00023136"/>
    </source>
</evidence>
<evidence type="ECO:0000256" key="5">
    <source>
        <dbReference type="ARBA" id="ARBA00022989"/>
    </source>
</evidence>
<feature type="transmembrane region" description="Helical" evidence="7">
    <location>
        <begin position="171"/>
        <end position="191"/>
    </location>
</feature>
<feature type="transmembrane region" description="Helical" evidence="7">
    <location>
        <begin position="251"/>
        <end position="271"/>
    </location>
</feature>
<dbReference type="Gene3D" id="1.20.1250.20">
    <property type="entry name" value="MFS general substrate transporter like domains"/>
    <property type="match status" value="2"/>
</dbReference>
<evidence type="ECO:0008006" key="10">
    <source>
        <dbReference type="Google" id="ProtNLM"/>
    </source>
</evidence>
<evidence type="ECO:0000256" key="4">
    <source>
        <dbReference type="ARBA" id="ARBA00022692"/>
    </source>
</evidence>
<feature type="transmembrane region" description="Helical" evidence="7">
    <location>
        <begin position="372"/>
        <end position="393"/>
    </location>
</feature>
<evidence type="ECO:0000256" key="7">
    <source>
        <dbReference type="SAM" id="Phobius"/>
    </source>
</evidence>
<keyword evidence="6 7" id="KW-0472">Membrane</keyword>